<dbReference type="KEGG" id="mis:MICPUN_61442"/>
<dbReference type="SUPFAM" id="SSF46689">
    <property type="entry name" value="Homeodomain-like"/>
    <property type="match status" value="1"/>
</dbReference>
<sequence>MAAERPRRFAAQVPASPAKVSRAEAQIEQAAAERVNLSAYPKDHPIWQDSHFCPDGPDAMFPDAEEAFAAAAASLGFTTQDGDEGNTTQEDGRDTSEAGRDASSEPFSDNGWATIAALAGTPLAAGGTAMSTPSTSAKPSVAFAIDTPVGLPDLDAMMNTPVMDGSKDRVRWTPEEDELIIRMRVHGDRSIDWNTISAATGRSKQSAKNRWQYVLKKRYPEVPAGRVHGI</sequence>
<feature type="domain" description="HTH myb-type" evidence="3">
    <location>
        <begin position="164"/>
        <end position="219"/>
    </location>
</feature>
<evidence type="ECO:0000259" key="2">
    <source>
        <dbReference type="PROSITE" id="PS50090"/>
    </source>
</evidence>
<feature type="compositionally biased region" description="Polar residues" evidence="1">
    <location>
        <begin position="77"/>
        <end position="89"/>
    </location>
</feature>
<gene>
    <name evidence="4" type="ORF">MICPUN_61442</name>
</gene>
<dbReference type="InterPro" id="IPR001005">
    <property type="entry name" value="SANT/Myb"/>
</dbReference>
<feature type="domain" description="Myb-like" evidence="2">
    <location>
        <begin position="164"/>
        <end position="215"/>
    </location>
</feature>
<dbReference type="Gene3D" id="1.10.10.60">
    <property type="entry name" value="Homeodomain-like"/>
    <property type="match status" value="1"/>
</dbReference>
<keyword evidence="5" id="KW-1185">Reference proteome</keyword>
<proteinExistence type="predicted"/>
<feature type="region of interest" description="Disordered" evidence="1">
    <location>
        <begin position="77"/>
        <end position="109"/>
    </location>
</feature>
<dbReference type="RefSeq" id="XP_002504658.1">
    <property type="nucleotide sequence ID" value="XM_002504612.1"/>
</dbReference>
<evidence type="ECO:0000256" key="1">
    <source>
        <dbReference type="SAM" id="MobiDB-lite"/>
    </source>
</evidence>
<dbReference type="PROSITE" id="PS50090">
    <property type="entry name" value="MYB_LIKE"/>
    <property type="match status" value="1"/>
</dbReference>
<protein>
    <submittedName>
        <fullName evidence="4">Uncharacterized protein</fullName>
    </submittedName>
</protein>
<name>C1ECJ7_MICCC</name>
<dbReference type="InParanoid" id="C1ECJ7"/>
<organism evidence="4 5">
    <name type="scientific">Micromonas commoda (strain RCC299 / NOUM17 / CCMP2709)</name>
    <name type="common">Picoplanktonic green alga</name>
    <dbReference type="NCBI Taxonomy" id="296587"/>
    <lineage>
        <taxon>Eukaryota</taxon>
        <taxon>Viridiplantae</taxon>
        <taxon>Chlorophyta</taxon>
        <taxon>Mamiellophyceae</taxon>
        <taxon>Mamiellales</taxon>
        <taxon>Mamiellaceae</taxon>
        <taxon>Micromonas</taxon>
    </lineage>
</organism>
<dbReference type="InterPro" id="IPR009057">
    <property type="entry name" value="Homeodomain-like_sf"/>
</dbReference>
<dbReference type="CDD" id="cd00167">
    <property type="entry name" value="SANT"/>
    <property type="match status" value="1"/>
</dbReference>
<feature type="compositionally biased region" description="Basic and acidic residues" evidence="1">
    <location>
        <begin position="90"/>
        <end position="103"/>
    </location>
</feature>
<dbReference type="Pfam" id="PF00249">
    <property type="entry name" value="Myb_DNA-binding"/>
    <property type="match status" value="1"/>
</dbReference>
<reference evidence="4 5" key="1">
    <citation type="journal article" date="2009" name="Science">
        <title>Green evolution and dynamic adaptations revealed by genomes of the marine picoeukaryotes Micromonas.</title>
        <authorList>
            <person name="Worden A.Z."/>
            <person name="Lee J.H."/>
            <person name="Mock T."/>
            <person name="Rouze P."/>
            <person name="Simmons M.P."/>
            <person name="Aerts A.L."/>
            <person name="Allen A.E."/>
            <person name="Cuvelier M.L."/>
            <person name="Derelle E."/>
            <person name="Everett M.V."/>
            <person name="Foulon E."/>
            <person name="Grimwood J."/>
            <person name="Gundlach H."/>
            <person name="Henrissat B."/>
            <person name="Napoli C."/>
            <person name="McDonald S.M."/>
            <person name="Parker M.S."/>
            <person name="Rombauts S."/>
            <person name="Salamov A."/>
            <person name="Von Dassow P."/>
            <person name="Badger J.H."/>
            <person name="Coutinho P.M."/>
            <person name="Demir E."/>
            <person name="Dubchak I."/>
            <person name="Gentemann C."/>
            <person name="Eikrem W."/>
            <person name="Gready J.E."/>
            <person name="John U."/>
            <person name="Lanier W."/>
            <person name="Lindquist E.A."/>
            <person name="Lucas S."/>
            <person name="Mayer K.F."/>
            <person name="Moreau H."/>
            <person name="Not F."/>
            <person name="Otillar R."/>
            <person name="Panaud O."/>
            <person name="Pangilinan J."/>
            <person name="Paulsen I."/>
            <person name="Piegu B."/>
            <person name="Poliakov A."/>
            <person name="Robbens S."/>
            <person name="Schmutz J."/>
            <person name="Toulza E."/>
            <person name="Wyss T."/>
            <person name="Zelensky A."/>
            <person name="Zhou K."/>
            <person name="Armbrust E.V."/>
            <person name="Bhattacharya D."/>
            <person name="Goodenough U.W."/>
            <person name="Van de Peer Y."/>
            <person name="Grigoriev I.V."/>
        </authorList>
    </citation>
    <scope>NUCLEOTIDE SEQUENCE [LARGE SCALE GENOMIC DNA]</scope>
    <source>
        <strain evidence="5">RCC299 / NOUM17</strain>
    </source>
</reference>
<dbReference type="Proteomes" id="UP000002009">
    <property type="component" value="Chromosome 9"/>
</dbReference>
<dbReference type="PROSITE" id="PS51294">
    <property type="entry name" value="HTH_MYB"/>
    <property type="match status" value="1"/>
</dbReference>
<dbReference type="AlphaFoldDB" id="C1ECJ7"/>
<dbReference type="InterPro" id="IPR017930">
    <property type="entry name" value="Myb_dom"/>
</dbReference>
<evidence type="ECO:0000313" key="5">
    <source>
        <dbReference type="Proteomes" id="UP000002009"/>
    </source>
</evidence>
<dbReference type="SMART" id="SM00717">
    <property type="entry name" value="SANT"/>
    <property type="match status" value="1"/>
</dbReference>
<accession>C1ECJ7</accession>
<evidence type="ECO:0000313" key="4">
    <source>
        <dbReference type="EMBL" id="ACO65916.1"/>
    </source>
</evidence>
<evidence type="ECO:0000259" key="3">
    <source>
        <dbReference type="PROSITE" id="PS51294"/>
    </source>
</evidence>
<dbReference type="EMBL" id="CP001329">
    <property type="protein sequence ID" value="ACO65916.1"/>
    <property type="molecule type" value="Genomic_DNA"/>
</dbReference>
<dbReference type="GeneID" id="8246201"/>